<dbReference type="OrthoDB" id="3249936at2"/>
<evidence type="ECO:0000256" key="1">
    <source>
        <dbReference type="SAM" id="MobiDB-lite"/>
    </source>
</evidence>
<gene>
    <name evidence="3" type="ORF">APY09_05775</name>
</gene>
<sequence length="222" mass="25188">MSKRKNTSTTPQSPTSSLTKEQKRYGTAFWIVLTLILYGLGHLADTISPHGPARFRWLTFSYGTAFLIMLACIAAISYLFQWFDKRERAGTAMGLHKRATALVIPVLILIPSAYNALGYGTRVVFDLFTGPQTVTVSSCTREIVSRRERHGRYRTMSVADYHFIMTLADGTTRQTVIDSRVFLDDRRIDEVLYSACIKNPGTTSMTLDVYYYSWIIDQARLD</sequence>
<dbReference type="Proteomes" id="UP000054686">
    <property type="component" value="Unassembled WGS sequence"/>
</dbReference>
<protein>
    <submittedName>
        <fullName evidence="3">Uncharacterized protein</fullName>
    </submittedName>
</protein>
<dbReference type="AlphaFoldDB" id="A0A0V8RSG0"/>
<keyword evidence="2" id="KW-0472">Membrane</keyword>
<feature type="region of interest" description="Disordered" evidence="1">
    <location>
        <begin position="1"/>
        <end position="20"/>
    </location>
</feature>
<evidence type="ECO:0000313" key="3">
    <source>
        <dbReference type="EMBL" id="KSW10980.1"/>
    </source>
</evidence>
<feature type="transmembrane region" description="Helical" evidence="2">
    <location>
        <begin position="25"/>
        <end position="43"/>
    </location>
</feature>
<name>A0A0V8RSG0_9ACTO</name>
<feature type="transmembrane region" description="Helical" evidence="2">
    <location>
        <begin position="101"/>
        <end position="119"/>
    </location>
</feature>
<organism evidence="3 4">
    <name type="scientific">Schaalia odontolytica</name>
    <dbReference type="NCBI Taxonomy" id="1660"/>
    <lineage>
        <taxon>Bacteria</taxon>
        <taxon>Bacillati</taxon>
        <taxon>Actinomycetota</taxon>
        <taxon>Actinomycetes</taxon>
        <taxon>Actinomycetales</taxon>
        <taxon>Actinomycetaceae</taxon>
        <taxon>Schaalia</taxon>
    </lineage>
</organism>
<dbReference type="EMBL" id="LLVT01000002">
    <property type="protein sequence ID" value="KSW10980.1"/>
    <property type="molecule type" value="Genomic_DNA"/>
</dbReference>
<comment type="caution">
    <text evidence="3">The sequence shown here is derived from an EMBL/GenBank/DDBJ whole genome shotgun (WGS) entry which is preliminary data.</text>
</comment>
<accession>A0A0V8RSG0</accession>
<evidence type="ECO:0000313" key="4">
    <source>
        <dbReference type="Proteomes" id="UP000054686"/>
    </source>
</evidence>
<dbReference type="RefSeq" id="WP_060566632.1">
    <property type="nucleotide sequence ID" value="NZ_CP040006.1"/>
</dbReference>
<evidence type="ECO:0000256" key="2">
    <source>
        <dbReference type="SAM" id="Phobius"/>
    </source>
</evidence>
<proteinExistence type="predicted"/>
<feature type="compositionally biased region" description="Low complexity" evidence="1">
    <location>
        <begin position="7"/>
        <end position="17"/>
    </location>
</feature>
<feature type="transmembrane region" description="Helical" evidence="2">
    <location>
        <begin position="55"/>
        <end position="80"/>
    </location>
</feature>
<keyword evidence="2" id="KW-0812">Transmembrane</keyword>
<keyword evidence="2" id="KW-1133">Transmembrane helix</keyword>
<reference evidence="3 4" key="1">
    <citation type="submission" date="2015-10" db="EMBL/GenBank/DDBJ databases">
        <title>Draft Genome of Actinomyces odontolyticus subsp. actinosynbacter strain XH001.</title>
        <authorList>
            <person name="Mclean J.S."/>
            <person name="He X."/>
        </authorList>
    </citation>
    <scope>NUCLEOTIDE SEQUENCE [LARGE SCALE GENOMIC DNA]</scope>
    <source>
        <strain evidence="3 4">XH001</strain>
    </source>
</reference>